<gene>
    <name evidence="1" type="ORF">ANE_LOCUS4582</name>
</gene>
<comment type="caution">
    <text evidence="1">The sequence shown here is derived from an EMBL/GenBank/DDBJ whole genome shotgun (WGS) entry which is preliminary data.</text>
</comment>
<organism evidence="1 2">
    <name type="scientific">Arabis nemorensis</name>
    <dbReference type="NCBI Taxonomy" id="586526"/>
    <lineage>
        <taxon>Eukaryota</taxon>
        <taxon>Viridiplantae</taxon>
        <taxon>Streptophyta</taxon>
        <taxon>Embryophyta</taxon>
        <taxon>Tracheophyta</taxon>
        <taxon>Spermatophyta</taxon>
        <taxon>Magnoliopsida</taxon>
        <taxon>eudicotyledons</taxon>
        <taxon>Gunneridae</taxon>
        <taxon>Pentapetalae</taxon>
        <taxon>rosids</taxon>
        <taxon>malvids</taxon>
        <taxon>Brassicales</taxon>
        <taxon>Brassicaceae</taxon>
        <taxon>Arabideae</taxon>
        <taxon>Arabis</taxon>
    </lineage>
</organism>
<accession>A0A565AXR1</accession>
<dbReference type="AlphaFoldDB" id="A0A565AXR1"/>
<evidence type="ECO:0000313" key="2">
    <source>
        <dbReference type="Proteomes" id="UP000489600"/>
    </source>
</evidence>
<dbReference type="Proteomes" id="UP000489600">
    <property type="component" value="Unassembled WGS sequence"/>
</dbReference>
<reference evidence="1" key="1">
    <citation type="submission" date="2019-07" db="EMBL/GenBank/DDBJ databases">
        <authorList>
            <person name="Dittberner H."/>
        </authorList>
    </citation>
    <scope>NUCLEOTIDE SEQUENCE [LARGE SCALE GENOMIC DNA]</scope>
</reference>
<dbReference type="EMBL" id="CABITT030000002">
    <property type="protein sequence ID" value="VVA94137.1"/>
    <property type="molecule type" value="Genomic_DNA"/>
</dbReference>
<proteinExistence type="predicted"/>
<protein>
    <submittedName>
        <fullName evidence="1">Uncharacterized protein</fullName>
    </submittedName>
</protein>
<keyword evidence="2" id="KW-1185">Reference proteome</keyword>
<sequence length="64" mass="7143">MAPKENGVRGIPSVPGETLRSGKALERVRGEVRRADRDWGFDFDFFVVITSSPLSRLSYGENSE</sequence>
<name>A0A565AXR1_9BRAS</name>
<evidence type="ECO:0000313" key="1">
    <source>
        <dbReference type="EMBL" id="VVA94137.1"/>
    </source>
</evidence>